<dbReference type="PROSITE" id="PS00138">
    <property type="entry name" value="SUBTILASE_SER"/>
    <property type="match status" value="1"/>
</dbReference>
<reference evidence="11 12" key="1">
    <citation type="submission" date="2020-03" db="EMBL/GenBank/DDBJ databases">
        <title>Whole genome shotgun sequence of Phytohabitans houttuyneae NBRC 108639.</title>
        <authorList>
            <person name="Komaki H."/>
            <person name="Tamura T."/>
        </authorList>
    </citation>
    <scope>NUCLEOTIDE SEQUENCE [LARGE SCALE GENOMIC DNA]</scope>
    <source>
        <strain evidence="11 12">NBRC 108639</strain>
    </source>
</reference>
<comment type="caution">
    <text evidence="11">The sequence shown here is derived from an EMBL/GenBank/DDBJ whole genome shotgun (WGS) entry which is preliminary data.</text>
</comment>
<evidence type="ECO:0000256" key="7">
    <source>
        <dbReference type="RuleBase" id="RU003355"/>
    </source>
</evidence>
<feature type="active site" description="Charge relay system" evidence="5 6">
    <location>
        <position position="234"/>
    </location>
</feature>
<sequence>MAAAGIAAAVVAASGAVAQAAPPRAEAPPPPAGAPAGADKPERRHTVMLLTGDRVTYTVAGDGRRAVTVLPAPRPGAEQVRFSTSQAGEHYYVIPSDAQARVAAGTLDRALFDIPLLVADGQATADRPAGVILRYGSAAVATGTGAALPGADRKAALRSINGNAVRSRAGRAHETWGALRGGRSDARTLDRGVASVSLDRIMRPALDVSVIQTGAPFAWAAGYRGSGIKVAVLDTGIDLNHPDVTGRIVSTANFTGEATVADGHGHGTHVASTVAGNGAASAQRFRGMAPEASLMVGKVLDSGGNGAMSQVIQGMEWAARNGARVINLSLGAGPSDGTDPASEAVNALSAETGALFVIASGNNHGDASVNAPGAATAALTVGATDKVGGFVDFSNRGPRRGDGAVKPEIAAPGYEIVAARAAGTSMGTPYDANYTSASGTSMATPHVAGAAVLLAQAHPTWSADRIKDELVSTAEPRDAQTVFTAGSGWVDVRRALGQRVSGPEAVDFGLVQPPYTQVRTRTLTYRNDTTAAVTLGLTVSGRGWDGRALPTGAIALSASTVTVPAGGTAAVTMTFTAAPGDPGAYAGIVTAASADGTIRVRSPFSYYKGGVRTLDVPVLDSRGRPVPGVLVTIAKLDGPTHPNDPITREITQGYTGDDGVASFSVADGVYDVYAWQTEWEADKRRANQLQRIEVPISANTTVTLDARQARRVNPTLPESTNQLVGMAATTRRLASGDTAASGGMLSWENWDVYVTPTGTPAVAGLEAFEQWTLGSTQVQVRANGGAALPVDYHPYMNGRTLARFQNTTLPLVYAGGGTPAEYTAAGATGKVALVRIVVPAGTVYTGGYVWNAMEAARLNAASEGVAGIIAYTDMTGGIAMPLRDDNILALSLPAASGQALRTQVASGAVQLAITAGRANPERVFQLRYQHTTGYRRPHRPSTRHNWCPTRRSTARTRRA</sequence>
<dbReference type="PROSITE" id="PS00137">
    <property type="entry name" value="SUBTILASE_HIS"/>
    <property type="match status" value="1"/>
</dbReference>
<dbReference type="InterPro" id="IPR036852">
    <property type="entry name" value="Peptidase_S8/S53_dom_sf"/>
</dbReference>
<dbReference type="Proteomes" id="UP000482800">
    <property type="component" value="Unassembled WGS sequence"/>
</dbReference>
<dbReference type="PANTHER" id="PTHR43399:SF4">
    <property type="entry name" value="CELL WALL-ASSOCIATED PROTEASE"/>
    <property type="match status" value="1"/>
</dbReference>
<evidence type="ECO:0000313" key="12">
    <source>
        <dbReference type="Proteomes" id="UP000482800"/>
    </source>
</evidence>
<evidence type="ECO:0000256" key="5">
    <source>
        <dbReference type="PIRSR" id="PIRSR615500-1"/>
    </source>
</evidence>
<evidence type="ECO:0000256" key="4">
    <source>
        <dbReference type="ARBA" id="ARBA00022825"/>
    </source>
</evidence>
<feature type="compositionally biased region" description="Basic residues" evidence="8">
    <location>
        <begin position="933"/>
        <end position="942"/>
    </location>
</feature>
<dbReference type="InterPro" id="IPR015500">
    <property type="entry name" value="Peptidase_S8_subtilisin-rel"/>
</dbReference>
<comment type="similarity">
    <text evidence="1 6 7">Belongs to the peptidase S8 family.</text>
</comment>
<feature type="chain" id="PRO_5028918602" description="Peptidase S8/S53 domain-containing protein" evidence="9">
    <location>
        <begin position="21"/>
        <end position="959"/>
    </location>
</feature>
<dbReference type="Gene3D" id="2.60.40.10">
    <property type="entry name" value="Immunoglobulins"/>
    <property type="match status" value="1"/>
</dbReference>
<evidence type="ECO:0000256" key="2">
    <source>
        <dbReference type="ARBA" id="ARBA00022670"/>
    </source>
</evidence>
<dbReference type="RefSeq" id="WP_173060737.1">
    <property type="nucleotide sequence ID" value="NZ_BLPF01000002.1"/>
</dbReference>
<dbReference type="InterPro" id="IPR013783">
    <property type="entry name" value="Ig-like_fold"/>
</dbReference>
<evidence type="ECO:0000313" key="11">
    <source>
        <dbReference type="EMBL" id="GFJ81476.1"/>
    </source>
</evidence>
<dbReference type="InterPro" id="IPR000209">
    <property type="entry name" value="Peptidase_S8/S53_dom"/>
</dbReference>
<evidence type="ECO:0000256" key="3">
    <source>
        <dbReference type="ARBA" id="ARBA00022801"/>
    </source>
</evidence>
<keyword evidence="2 6" id="KW-0645">Protease</keyword>
<dbReference type="Pfam" id="PF00082">
    <property type="entry name" value="Peptidase_S8"/>
    <property type="match status" value="1"/>
</dbReference>
<dbReference type="PANTHER" id="PTHR43399">
    <property type="entry name" value="SUBTILISIN-RELATED"/>
    <property type="match status" value="1"/>
</dbReference>
<evidence type="ECO:0000256" key="9">
    <source>
        <dbReference type="SAM" id="SignalP"/>
    </source>
</evidence>
<gene>
    <name evidence="11" type="ORF">Phou_056560</name>
</gene>
<dbReference type="InterPro" id="IPR051048">
    <property type="entry name" value="Peptidase_S8/S53_subtilisin"/>
</dbReference>
<feature type="domain" description="Peptidase S8/S53" evidence="10">
    <location>
        <begin position="225"/>
        <end position="481"/>
    </location>
</feature>
<name>A0A6V8KHL5_9ACTN</name>
<proteinExistence type="inferred from homology"/>
<feature type="region of interest" description="Disordered" evidence="8">
    <location>
        <begin position="933"/>
        <end position="959"/>
    </location>
</feature>
<keyword evidence="9" id="KW-0732">Signal</keyword>
<dbReference type="SUPFAM" id="SSF52025">
    <property type="entry name" value="PA domain"/>
    <property type="match status" value="1"/>
</dbReference>
<protein>
    <recommendedName>
        <fullName evidence="10">Peptidase S8/S53 domain-containing protein</fullName>
    </recommendedName>
</protein>
<keyword evidence="12" id="KW-1185">Reference proteome</keyword>
<keyword evidence="4 6" id="KW-0720">Serine protease</keyword>
<keyword evidence="3 6" id="KW-0378">Hydrolase</keyword>
<dbReference type="GO" id="GO:0005975">
    <property type="term" value="P:carbohydrate metabolic process"/>
    <property type="evidence" value="ECO:0007669"/>
    <property type="project" value="UniProtKB-ARBA"/>
</dbReference>
<dbReference type="AlphaFoldDB" id="A0A6V8KHL5"/>
<dbReference type="GO" id="GO:0004252">
    <property type="term" value="F:serine-type endopeptidase activity"/>
    <property type="evidence" value="ECO:0007669"/>
    <property type="project" value="UniProtKB-UniRule"/>
</dbReference>
<feature type="active site" description="Charge relay system" evidence="5 6">
    <location>
        <position position="266"/>
    </location>
</feature>
<dbReference type="PROSITE" id="PS00136">
    <property type="entry name" value="SUBTILASE_ASP"/>
    <property type="match status" value="1"/>
</dbReference>
<feature type="active site" description="Charge relay system" evidence="5 6">
    <location>
        <position position="441"/>
    </location>
</feature>
<dbReference type="GO" id="GO:0006508">
    <property type="term" value="P:proteolysis"/>
    <property type="evidence" value="ECO:0007669"/>
    <property type="project" value="UniProtKB-KW"/>
</dbReference>
<feature type="region of interest" description="Disordered" evidence="8">
    <location>
        <begin position="18"/>
        <end position="43"/>
    </location>
</feature>
<accession>A0A6V8KHL5</accession>
<dbReference type="InterPro" id="IPR023828">
    <property type="entry name" value="Peptidase_S8_Ser-AS"/>
</dbReference>
<feature type="signal peptide" evidence="9">
    <location>
        <begin position="1"/>
        <end position="20"/>
    </location>
</feature>
<evidence type="ECO:0000259" key="10">
    <source>
        <dbReference type="Pfam" id="PF00082"/>
    </source>
</evidence>
<dbReference type="PROSITE" id="PS51892">
    <property type="entry name" value="SUBTILASE"/>
    <property type="match status" value="1"/>
</dbReference>
<dbReference type="PRINTS" id="PR00723">
    <property type="entry name" value="SUBTILISIN"/>
</dbReference>
<evidence type="ECO:0000256" key="6">
    <source>
        <dbReference type="PROSITE-ProRule" id="PRU01240"/>
    </source>
</evidence>
<organism evidence="11 12">
    <name type="scientific">Phytohabitans houttuyneae</name>
    <dbReference type="NCBI Taxonomy" id="1076126"/>
    <lineage>
        <taxon>Bacteria</taxon>
        <taxon>Bacillati</taxon>
        <taxon>Actinomycetota</taxon>
        <taxon>Actinomycetes</taxon>
        <taxon>Micromonosporales</taxon>
        <taxon>Micromonosporaceae</taxon>
    </lineage>
</organism>
<evidence type="ECO:0000256" key="8">
    <source>
        <dbReference type="SAM" id="MobiDB-lite"/>
    </source>
</evidence>
<dbReference type="InterPro" id="IPR046450">
    <property type="entry name" value="PA_dom_sf"/>
</dbReference>
<reference evidence="11 12" key="2">
    <citation type="submission" date="2020-03" db="EMBL/GenBank/DDBJ databases">
        <authorList>
            <person name="Ichikawa N."/>
            <person name="Kimura A."/>
            <person name="Kitahashi Y."/>
            <person name="Uohara A."/>
        </authorList>
    </citation>
    <scope>NUCLEOTIDE SEQUENCE [LARGE SCALE GENOMIC DNA]</scope>
    <source>
        <strain evidence="11 12">NBRC 108639</strain>
    </source>
</reference>
<dbReference type="Gene3D" id="2.60.40.1120">
    <property type="entry name" value="Carboxypeptidase-like, regulatory domain"/>
    <property type="match status" value="1"/>
</dbReference>
<evidence type="ECO:0000256" key="1">
    <source>
        <dbReference type="ARBA" id="ARBA00011073"/>
    </source>
</evidence>
<dbReference type="InterPro" id="IPR023827">
    <property type="entry name" value="Peptidase_S8_Asp-AS"/>
</dbReference>
<dbReference type="InterPro" id="IPR022398">
    <property type="entry name" value="Peptidase_S8_His-AS"/>
</dbReference>
<dbReference type="Gene3D" id="3.40.50.200">
    <property type="entry name" value="Peptidase S8/S53 domain"/>
    <property type="match status" value="1"/>
</dbReference>
<dbReference type="SUPFAM" id="SSF52743">
    <property type="entry name" value="Subtilisin-like"/>
    <property type="match status" value="1"/>
</dbReference>
<dbReference type="Gene3D" id="3.50.30.30">
    <property type="match status" value="1"/>
</dbReference>
<dbReference type="EMBL" id="BLPF01000002">
    <property type="protein sequence ID" value="GFJ81476.1"/>
    <property type="molecule type" value="Genomic_DNA"/>
</dbReference>